<name>A0ABQ6A056_9PROT</name>
<protein>
    <submittedName>
        <fullName evidence="1">Uncharacterized protein</fullName>
    </submittedName>
</protein>
<dbReference type="RefSeq" id="WP_284256071.1">
    <property type="nucleotide sequence ID" value="NZ_BSOS01000005.1"/>
</dbReference>
<proteinExistence type="predicted"/>
<evidence type="ECO:0000313" key="1">
    <source>
        <dbReference type="EMBL" id="GLR65569.1"/>
    </source>
</evidence>
<sequence>MPVETLIGPAGEVLHQLGQPASSLPAVSKRDLEQALEAAHGRLKRAPARGFRFLAPPAPPVELILADADAAAWAVAVEQTAGLDTPHGVSLCLRLLALVALLADAAWVRPWLARGGEGIEIHPQLLRAAALVPLNTAGGFDETALRALLPHTQARGANI</sequence>
<evidence type="ECO:0000313" key="2">
    <source>
        <dbReference type="Proteomes" id="UP001156641"/>
    </source>
</evidence>
<dbReference type="EMBL" id="BSOS01000005">
    <property type="protein sequence ID" value="GLR65569.1"/>
    <property type="molecule type" value="Genomic_DNA"/>
</dbReference>
<dbReference type="Proteomes" id="UP001156641">
    <property type="component" value="Unassembled WGS sequence"/>
</dbReference>
<keyword evidence="2" id="KW-1185">Reference proteome</keyword>
<organism evidence="1 2">
    <name type="scientific">Acidocella aquatica</name>
    <dbReference type="NCBI Taxonomy" id="1922313"/>
    <lineage>
        <taxon>Bacteria</taxon>
        <taxon>Pseudomonadati</taxon>
        <taxon>Pseudomonadota</taxon>
        <taxon>Alphaproteobacteria</taxon>
        <taxon>Acetobacterales</taxon>
        <taxon>Acidocellaceae</taxon>
        <taxon>Acidocella</taxon>
    </lineage>
</organism>
<reference evidence="2" key="1">
    <citation type="journal article" date="2019" name="Int. J. Syst. Evol. Microbiol.">
        <title>The Global Catalogue of Microorganisms (GCM) 10K type strain sequencing project: providing services to taxonomists for standard genome sequencing and annotation.</title>
        <authorList>
            <consortium name="The Broad Institute Genomics Platform"/>
            <consortium name="The Broad Institute Genome Sequencing Center for Infectious Disease"/>
            <person name="Wu L."/>
            <person name="Ma J."/>
        </authorList>
    </citation>
    <scope>NUCLEOTIDE SEQUENCE [LARGE SCALE GENOMIC DNA]</scope>
    <source>
        <strain evidence="2">NBRC 112502</strain>
    </source>
</reference>
<accession>A0ABQ6A056</accession>
<gene>
    <name evidence="1" type="ORF">GCM10010909_02470</name>
</gene>
<comment type="caution">
    <text evidence="1">The sequence shown here is derived from an EMBL/GenBank/DDBJ whole genome shotgun (WGS) entry which is preliminary data.</text>
</comment>